<proteinExistence type="inferred from homology"/>
<dbReference type="Proteomes" id="UP000694406">
    <property type="component" value="Unplaced"/>
</dbReference>
<evidence type="ECO:0000256" key="3">
    <source>
        <dbReference type="ARBA" id="ARBA00013815"/>
    </source>
</evidence>
<reference evidence="13" key="1">
    <citation type="submission" date="2025-08" db="UniProtKB">
        <authorList>
            <consortium name="Ensembl"/>
        </authorList>
    </citation>
    <scope>IDENTIFICATION</scope>
</reference>
<keyword evidence="6" id="KW-0969">Cilium</keyword>
<dbReference type="GO" id="GO:0003352">
    <property type="term" value="P:regulation of cilium movement"/>
    <property type="evidence" value="ECO:0007669"/>
    <property type="project" value="TreeGrafter"/>
</dbReference>
<organism evidence="13 14">
    <name type="scientific">Laticauda laticaudata</name>
    <name type="common">Blue-ringed sea krait</name>
    <name type="synonym">Blue-lipped sea krait</name>
    <dbReference type="NCBI Taxonomy" id="8630"/>
    <lineage>
        <taxon>Eukaryota</taxon>
        <taxon>Metazoa</taxon>
        <taxon>Chordata</taxon>
        <taxon>Craniata</taxon>
        <taxon>Vertebrata</taxon>
        <taxon>Euteleostomi</taxon>
        <taxon>Lepidosauria</taxon>
        <taxon>Squamata</taxon>
        <taxon>Bifurcata</taxon>
        <taxon>Unidentata</taxon>
        <taxon>Episquamata</taxon>
        <taxon>Toxicofera</taxon>
        <taxon>Serpentes</taxon>
        <taxon>Colubroidea</taxon>
        <taxon>Elapidae</taxon>
        <taxon>Laticaudinae</taxon>
        <taxon>Laticauda</taxon>
    </lineage>
</organism>
<evidence type="ECO:0000256" key="5">
    <source>
        <dbReference type="ARBA" id="ARBA00023054"/>
    </source>
</evidence>
<evidence type="ECO:0000313" key="13">
    <source>
        <dbReference type="Ensembl" id="ENSLLTP00000018640.1"/>
    </source>
</evidence>
<evidence type="ECO:0000256" key="1">
    <source>
        <dbReference type="ARBA" id="ARBA00004611"/>
    </source>
</evidence>
<feature type="domain" description="Dynein regulatory complex protein 1/2 N-terminal" evidence="11">
    <location>
        <begin position="58"/>
        <end position="159"/>
    </location>
</feature>
<evidence type="ECO:0000256" key="7">
    <source>
        <dbReference type="ARBA" id="ARBA00023273"/>
    </source>
</evidence>
<evidence type="ECO:0000256" key="8">
    <source>
        <dbReference type="ARBA" id="ARBA00031554"/>
    </source>
</evidence>
<keyword evidence="5 10" id="KW-0175">Coiled coil</keyword>
<dbReference type="GO" id="GO:0060285">
    <property type="term" value="P:cilium-dependent cell motility"/>
    <property type="evidence" value="ECO:0007669"/>
    <property type="project" value="TreeGrafter"/>
</dbReference>
<evidence type="ECO:0000256" key="4">
    <source>
        <dbReference type="ARBA" id="ARBA00022846"/>
    </source>
</evidence>
<evidence type="ECO:0000256" key="2">
    <source>
        <dbReference type="ARBA" id="ARBA00009688"/>
    </source>
</evidence>
<name>A0A8C5SME6_LATLA</name>
<reference evidence="13" key="2">
    <citation type="submission" date="2025-09" db="UniProtKB">
        <authorList>
            <consortium name="Ensembl"/>
        </authorList>
    </citation>
    <scope>IDENTIFICATION</scope>
</reference>
<dbReference type="Pfam" id="PF14775">
    <property type="entry name" value="NYD-SP28_assoc"/>
    <property type="match status" value="1"/>
</dbReference>
<dbReference type="Pfam" id="PF14772">
    <property type="entry name" value="NYD-SP28"/>
    <property type="match status" value="1"/>
</dbReference>
<comment type="subcellular location">
    <subcellularLocation>
        <location evidence="1">Cytoplasm</location>
        <location evidence="1">Cytoskeleton</location>
        <location evidence="1">Flagellum axoneme</location>
    </subcellularLocation>
</comment>
<accession>A0A8C5SME6</accession>
<evidence type="ECO:0000259" key="11">
    <source>
        <dbReference type="Pfam" id="PF14772"/>
    </source>
</evidence>
<dbReference type="Ensembl" id="ENSLLTT00000019334.1">
    <property type="protein sequence ID" value="ENSLLTP00000018640.1"/>
    <property type="gene ID" value="ENSLLTG00000012557.1"/>
</dbReference>
<dbReference type="PANTHER" id="PTHR21625">
    <property type="entry name" value="NYD-SP28 PROTEIN"/>
    <property type="match status" value="1"/>
</dbReference>
<feature type="coiled-coil region" evidence="10">
    <location>
        <begin position="304"/>
        <end position="338"/>
    </location>
</feature>
<evidence type="ECO:0000313" key="14">
    <source>
        <dbReference type="Proteomes" id="UP000694406"/>
    </source>
</evidence>
<dbReference type="GO" id="GO:0070286">
    <property type="term" value="P:axonemal dynein complex assembly"/>
    <property type="evidence" value="ECO:0007669"/>
    <property type="project" value="InterPro"/>
</dbReference>
<evidence type="ECO:0000259" key="12">
    <source>
        <dbReference type="Pfam" id="PF14775"/>
    </source>
</evidence>
<feature type="domain" description="Dynein regulatory complex protein 1 C-terminal" evidence="12">
    <location>
        <begin position="518"/>
        <end position="577"/>
    </location>
</feature>
<comment type="similarity">
    <text evidence="2">Belongs to the DRC1 family.</text>
</comment>
<keyword evidence="14" id="KW-1185">Reference proteome</keyword>
<feature type="coiled-coil region" evidence="10">
    <location>
        <begin position="127"/>
        <end position="274"/>
    </location>
</feature>
<keyword evidence="7" id="KW-0966">Cell projection</keyword>
<comment type="function">
    <text evidence="9">Component of the nexin-dynein regulatory complex (N-DRC) a key regulator of ciliary/flagellar motility which maintains the alignment and integrity of the distal axoneme and regulates microtubule sliding in motile axonemes. Plays a critical role in the assembly of N-DRC and also stabilizes the assembly of multiple inner dynein arms and radial spokes. Coassembles with CCDC65/DRC2 to form a central scaffold needed for assembly of the N-DRC and its attachment to the outer doublet microtubules.</text>
</comment>
<gene>
    <name evidence="13" type="primary">DRC1</name>
</gene>
<protein>
    <recommendedName>
        <fullName evidence="3">Dynein regulatory complex protein 1</fullName>
    </recommendedName>
    <alternativeName>
        <fullName evidence="8">Coiled-coil domain-containing protein 164</fullName>
    </alternativeName>
</protein>
<keyword evidence="4" id="KW-0282">Flagellum</keyword>
<dbReference type="PANTHER" id="PTHR21625:SF1">
    <property type="entry name" value="DYNEIN REGULATORY COMPLEX PROTEIN 1"/>
    <property type="match status" value="1"/>
</dbReference>
<dbReference type="AlphaFoldDB" id="A0A8C5SME6"/>
<dbReference type="InterPro" id="IPR039750">
    <property type="entry name" value="DRC1/DRC2"/>
</dbReference>
<dbReference type="InterPro" id="IPR039505">
    <property type="entry name" value="DRC1/2_N"/>
</dbReference>
<evidence type="ECO:0000256" key="6">
    <source>
        <dbReference type="ARBA" id="ARBA00023069"/>
    </source>
</evidence>
<sequence length="587" mass="69710">MGICVCFLHFREALGEDPDAKKFVEEEQSRSHKQIEDSRQRLAKLLLDGTQLVTNIQVAADSRETHRRSEEEELTRQRVEKLENEAKANLDKFDEITAKWVKAKQKTIPQDLWEALNLQQQHCALLIEEKNKVISELQQELKSKDDQYVKDLRKQNEDINLLLERMEEQIRNLVKNYRRELLHIEKAFELERRELLANHKKKWEQAIQALNRQELDFMMARLKKVEEYEQELNQLRVQDAEEYNVIKIKLEHDVQILEQQLQQMKAIYQLNQEKLEYNFQVLKKRDDENTIIKSQQKRKLNRLHDVLNNQRLKLAKQIKQYREENMTLTADYKRIVEQYKDLQRTMRHFATVDAEHFLDVWLMNEEEAKALIRKAFDADRVIHTQQLGLPWTEPDGWFLHNVGPIMNMKKLKSANELAREVITPDSKQELIRPTIDVSLLVFCICFLCQGFLIESKLRGLLQPLEKPDRILMKLDSIFTDVAYVRSNDQPVALSSTSRDQWPQIKKAHEERDNSKDSEYWDALAHVIPDGKLKLWDALIVALQKYYHFLTLRAKLIEETDGLTQQNEELQILLQQYLQSPVSKWVET</sequence>
<dbReference type="GO" id="GO:0005858">
    <property type="term" value="C:axonemal dynein complex"/>
    <property type="evidence" value="ECO:0007669"/>
    <property type="project" value="InterPro"/>
</dbReference>
<dbReference type="GeneTree" id="ENSGT00940000153804"/>
<evidence type="ECO:0000256" key="9">
    <source>
        <dbReference type="ARBA" id="ARBA00046115"/>
    </source>
</evidence>
<dbReference type="InterPro" id="IPR029440">
    <property type="entry name" value="DRC1_C"/>
</dbReference>
<evidence type="ECO:0000256" key="10">
    <source>
        <dbReference type="SAM" id="Coils"/>
    </source>
</evidence>